<keyword evidence="1" id="KW-0472">Membrane</keyword>
<dbReference type="PANTHER" id="PTHR36111">
    <property type="entry name" value="INNER MEMBRANE PROTEIN-RELATED"/>
    <property type="match status" value="1"/>
</dbReference>
<accession>A0A0R1WGL7</accession>
<sequence length="230" mass="24651">MNTMVGTIVNFIAVLVGTVAGCVIKGGIKEKYQEVLFAAMGLAALGIGLENTILNMPRSNYPVLFIVSLAVGAVLGTWWQIDEHYNHLIERCGGHSQLAKGIATALLLYCIGALSIVGPVMAAVKGDQTMLYTNAMLDFVTAIIFGASFGWGMLVCAPVLFCWQGGLYLIAKFLSADFFSNELITEISIVGGFLIATTGITLLKLRNIKTLNFLPALLIPILFFLAKGLI</sequence>
<dbReference type="PATRIC" id="fig|1423779.3.peg.180"/>
<dbReference type="Pfam" id="PF04474">
    <property type="entry name" value="DUF554"/>
    <property type="match status" value="1"/>
</dbReference>
<feature type="transmembrane region" description="Helical" evidence="1">
    <location>
        <begin position="101"/>
        <end position="124"/>
    </location>
</feature>
<dbReference type="Proteomes" id="UP000050973">
    <property type="component" value="Unassembled WGS sequence"/>
</dbReference>
<feature type="transmembrane region" description="Helical" evidence="1">
    <location>
        <begin position="136"/>
        <end position="163"/>
    </location>
</feature>
<comment type="caution">
    <text evidence="2">The sequence shown here is derived from an EMBL/GenBank/DDBJ whole genome shotgun (WGS) entry which is preliminary data.</text>
</comment>
<feature type="transmembrane region" description="Helical" evidence="1">
    <location>
        <begin position="210"/>
        <end position="229"/>
    </location>
</feature>
<dbReference type="InterPro" id="IPR007563">
    <property type="entry name" value="DUF554"/>
</dbReference>
<evidence type="ECO:0000256" key="1">
    <source>
        <dbReference type="SAM" id="Phobius"/>
    </source>
</evidence>
<protein>
    <submittedName>
        <fullName evidence="2">Membrane protein</fullName>
    </submittedName>
</protein>
<feature type="transmembrane region" description="Helical" evidence="1">
    <location>
        <begin position="61"/>
        <end position="81"/>
    </location>
</feature>
<keyword evidence="1" id="KW-1133">Transmembrane helix</keyword>
<gene>
    <name evidence="2" type="ORF">FC49_GL000177</name>
</gene>
<reference evidence="2 3" key="1">
    <citation type="journal article" date="2015" name="Genome Announc.">
        <title>Expanding the biotechnology potential of lactobacilli through comparative genomics of 213 strains and associated genera.</title>
        <authorList>
            <person name="Sun Z."/>
            <person name="Harris H.M."/>
            <person name="McCann A."/>
            <person name="Guo C."/>
            <person name="Argimon S."/>
            <person name="Zhang W."/>
            <person name="Yang X."/>
            <person name="Jeffery I.B."/>
            <person name="Cooney J.C."/>
            <person name="Kagawa T.F."/>
            <person name="Liu W."/>
            <person name="Song Y."/>
            <person name="Salvetti E."/>
            <person name="Wrobel A."/>
            <person name="Rasinkangas P."/>
            <person name="Parkhill J."/>
            <person name="Rea M.C."/>
            <person name="O'Sullivan O."/>
            <person name="Ritari J."/>
            <person name="Douillard F.P."/>
            <person name="Paul Ross R."/>
            <person name="Yang R."/>
            <person name="Briner A.E."/>
            <person name="Felis G.E."/>
            <person name="de Vos W.M."/>
            <person name="Barrangou R."/>
            <person name="Klaenhammer T.R."/>
            <person name="Caufield P.W."/>
            <person name="Cui Y."/>
            <person name="Zhang H."/>
            <person name="O'Toole P.W."/>
        </authorList>
    </citation>
    <scope>NUCLEOTIDE SEQUENCE [LARGE SCALE GENOMIC DNA]</scope>
    <source>
        <strain evidence="2 3">DSM 4864</strain>
    </source>
</reference>
<dbReference type="EMBL" id="AZGE01000001">
    <property type="protein sequence ID" value="KRM17016.1"/>
    <property type="molecule type" value="Genomic_DNA"/>
</dbReference>
<keyword evidence="1" id="KW-0812">Transmembrane</keyword>
<dbReference type="AlphaFoldDB" id="A0A0R1WGL7"/>
<proteinExistence type="predicted"/>
<evidence type="ECO:0000313" key="2">
    <source>
        <dbReference type="EMBL" id="KRM17016.1"/>
    </source>
</evidence>
<feature type="transmembrane region" description="Helical" evidence="1">
    <location>
        <begin position="183"/>
        <end position="203"/>
    </location>
</feature>
<organism evidence="2 3">
    <name type="scientific">Limosilactobacillus oris DSM 4864</name>
    <dbReference type="NCBI Taxonomy" id="1423779"/>
    <lineage>
        <taxon>Bacteria</taxon>
        <taxon>Bacillati</taxon>
        <taxon>Bacillota</taxon>
        <taxon>Bacilli</taxon>
        <taxon>Lactobacillales</taxon>
        <taxon>Lactobacillaceae</taxon>
        <taxon>Limosilactobacillus</taxon>
    </lineage>
</organism>
<evidence type="ECO:0000313" key="3">
    <source>
        <dbReference type="Proteomes" id="UP000050973"/>
    </source>
</evidence>
<name>A0A0R1WGL7_9LACO</name>
<dbReference type="PANTHER" id="PTHR36111:SF2">
    <property type="entry name" value="INNER MEMBRANE PROTEIN"/>
    <property type="match status" value="1"/>
</dbReference>
<feature type="transmembrane region" description="Helical" evidence="1">
    <location>
        <begin position="31"/>
        <end position="49"/>
    </location>
</feature>